<dbReference type="EMBL" id="MPIN01000007">
    <property type="protein sequence ID" value="OJH37844.1"/>
    <property type="molecule type" value="Genomic_DNA"/>
</dbReference>
<dbReference type="AlphaFoldDB" id="A0A1L9B6G3"/>
<gene>
    <name evidence="2" type="ORF">BON30_27100</name>
</gene>
<evidence type="ECO:0000313" key="3">
    <source>
        <dbReference type="Proteomes" id="UP000182229"/>
    </source>
</evidence>
<organism evidence="2 3">
    <name type="scientific">Cystobacter ferrugineus</name>
    <dbReference type="NCBI Taxonomy" id="83449"/>
    <lineage>
        <taxon>Bacteria</taxon>
        <taxon>Pseudomonadati</taxon>
        <taxon>Myxococcota</taxon>
        <taxon>Myxococcia</taxon>
        <taxon>Myxococcales</taxon>
        <taxon>Cystobacterineae</taxon>
        <taxon>Archangiaceae</taxon>
        <taxon>Cystobacter</taxon>
    </lineage>
</organism>
<protein>
    <recommendedName>
        <fullName evidence="1">Immunity MXAN-0049 protein domain-containing protein</fullName>
    </recommendedName>
</protein>
<dbReference type="InterPro" id="IPR012433">
    <property type="entry name" value="Imm11"/>
</dbReference>
<reference evidence="2 3" key="2">
    <citation type="submission" date="2016-12" db="EMBL/GenBank/DDBJ databases">
        <title>Draft Genome Sequence of Cystobacter ferrugineus Strain Cbfe23.</title>
        <authorList>
            <person name="Akbar S."/>
            <person name="Dowd S.E."/>
            <person name="Stevens D.C."/>
        </authorList>
    </citation>
    <scope>NUCLEOTIDE SEQUENCE [LARGE SCALE GENOMIC DNA]</scope>
    <source>
        <strain evidence="2 3">Cbfe23</strain>
    </source>
</reference>
<name>A0A1L9B6G3_9BACT</name>
<proteinExistence type="predicted"/>
<accession>A0A1L9B6G3</accession>
<dbReference type="OrthoDB" id="5509251at2"/>
<dbReference type="Proteomes" id="UP000182229">
    <property type="component" value="Unassembled WGS sequence"/>
</dbReference>
<keyword evidence="3" id="KW-1185">Reference proteome</keyword>
<evidence type="ECO:0000259" key="1">
    <source>
        <dbReference type="Pfam" id="PF07791"/>
    </source>
</evidence>
<dbReference type="Pfam" id="PF07791">
    <property type="entry name" value="Imm11"/>
    <property type="match status" value="1"/>
</dbReference>
<dbReference type="RefSeq" id="WP_071901314.1">
    <property type="nucleotide sequence ID" value="NZ_MPIN01000007.1"/>
</dbReference>
<reference evidence="3" key="1">
    <citation type="submission" date="2016-11" db="EMBL/GenBank/DDBJ databases">
        <authorList>
            <person name="Shukria A."/>
            <person name="Stevens D.C."/>
        </authorList>
    </citation>
    <scope>NUCLEOTIDE SEQUENCE [LARGE SCALE GENOMIC DNA]</scope>
    <source>
        <strain evidence="3">Cbfe23</strain>
    </source>
</reference>
<evidence type="ECO:0000313" key="2">
    <source>
        <dbReference type="EMBL" id="OJH37844.1"/>
    </source>
</evidence>
<sequence>MERRFFRLSIDAEVPGRWFFSEPANLSGEEIDDIWQFTDGRPVEVRETLRIPVYRPGISLDFTTAGVGLAPIISERVAFVLREMAASDIQLFPVEVEGQHEPYHLMNVARTVRCIDDKACKEVQFYTERDGRPDQIGEYRAISGLRIDRSKVGDARIFRLWGWYPPIIVDEEIKVALEKTGILGARFDEV</sequence>
<comment type="caution">
    <text evidence="2">The sequence shown here is derived from an EMBL/GenBank/DDBJ whole genome shotgun (WGS) entry which is preliminary data.</text>
</comment>
<feature type="domain" description="Immunity MXAN-0049 protein" evidence="1">
    <location>
        <begin position="63"/>
        <end position="190"/>
    </location>
</feature>